<keyword evidence="4" id="KW-1185">Reference proteome</keyword>
<dbReference type="EMBL" id="SJZI01000046">
    <property type="protein sequence ID" value="TCJ13237.1"/>
    <property type="molecule type" value="Genomic_DNA"/>
</dbReference>
<dbReference type="PANTHER" id="PTHR42208:SF1">
    <property type="entry name" value="HEAVY METAL TRANSPORTER"/>
    <property type="match status" value="1"/>
</dbReference>
<dbReference type="InterPro" id="IPR039447">
    <property type="entry name" value="UreH-like_TM_dom"/>
</dbReference>
<proteinExistence type="predicted"/>
<dbReference type="OrthoDB" id="594443at2"/>
<feature type="transmembrane region" description="Helical" evidence="1">
    <location>
        <begin position="6"/>
        <end position="34"/>
    </location>
</feature>
<comment type="caution">
    <text evidence="3">The sequence shown here is derived from an EMBL/GenBank/DDBJ whole genome shotgun (WGS) entry which is preliminary data.</text>
</comment>
<keyword evidence="1" id="KW-0812">Transmembrane</keyword>
<feature type="transmembrane region" description="Helical" evidence="1">
    <location>
        <begin position="159"/>
        <end position="183"/>
    </location>
</feature>
<gene>
    <name evidence="3" type="ORF">EPD60_12635</name>
</gene>
<dbReference type="AlphaFoldDB" id="A0A4R1B7U9"/>
<accession>A0A4R1B7U9</accession>
<name>A0A4R1B7U9_9BACT</name>
<protein>
    <submittedName>
        <fullName evidence="3">Sulfite exporter TauE/SafE family protein</fullName>
    </submittedName>
</protein>
<feature type="domain" description="Urease accessory protein UreH-like transmembrane" evidence="2">
    <location>
        <begin position="9"/>
        <end position="205"/>
    </location>
</feature>
<dbReference type="PANTHER" id="PTHR42208">
    <property type="entry name" value="HEAVY METAL TRANSPORTER-RELATED"/>
    <property type="match status" value="1"/>
</dbReference>
<dbReference type="Pfam" id="PF13386">
    <property type="entry name" value="DsbD_2"/>
    <property type="match status" value="1"/>
</dbReference>
<evidence type="ECO:0000259" key="2">
    <source>
        <dbReference type="Pfam" id="PF13386"/>
    </source>
</evidence>
<sequence length="234" mass="24587">MSTPEIIVTAFLMGAAGSLHCLGMCGPLALSLPLPQQDMAGRLKGGLLYNAGRITTYTVLGLVLGSFGEVLLRSEWQRGLSIGIGLLLLLYLFGGQKRLEGAGATAKPFLKLRSALGGLFQKHNYASVFSIGLLNGLLPCGTVYLALLTSFMTGSVLKGGLFLAFFGMGTLPAMLLMVFWGAALGPMVRTRLRRLAPVALGLMGLLLVLRGMNLGIPYLSPRFAEATAGGVGCH</sequence>
<feature type="transmembrane region" description="Helical" evidence="1">
    <location>
        <begin position="76"/>
        <end position="93"/>
    </location>
</feature>
<feature type="transmembrane region" description="Helical" evidence="1">
    <location>
        <begin position="46"/>
        <end position="64"/>
    </location>
</feature>
<keyword evidence="1" id="KW-1133">Transmembrane helix</keyword>
<evidence type="ECO:0000313" key="3">
    <source>
        <dbReference type="EMBL" id="TCJ13237.1"/>
    </source>
</evidence>
<keyword evidence="1" id="KW-0472">Membrane</keyword>
<reference evidence="3 4" key="1">
    <citation type="submission" date="2019-03" db="EMBL/GenBank/DDBJ databases">
        <authorList>
            <person name="Kim M.K.M."/>
        </authorList>
    </citation>
    <scope>NUCLEOTIDE SEQUENCE [LARGE SCALE GENOMIC DNA]</scope>
    <source>
        <strain evidence="3 4">17J68-12</strain>
    </source>
</reference>
<evidence type="ECO:0000256" key="1">
    <source>
        <dbReference type="SAM" id="Phobius"/>
    </source>
</evidence>
<dbReference type="RefSeq" id="WP_131449866.1">
    <property type="nucleotide sequence ID" value="NZ_SJZI01000046.1"/>
</dbReference>
<dbReference type="Proteomes" id="UP000295334">
    <property type="component" value="Unassembled WGS sequence"/>
</dbReference>
<organism evidence="3 4">
    <name type="scientific">Flaviaesturariibacter flavus</name>
    <dbReference type="NCBI Taxonomy" id="2502780"/>
    <lineage>
        <taxon>Bacteria</taxon>
        <taxon>Pseudomonadati</taxon>
        <taxon>Bacteroidota</taxon>
        <taxon>Chitinophagia</taxon>
        <taxon>Chitinophagales</taxon>
        <taxon>Chitinophagaceae</taxon>
        <taxon>Flaviaestuariibacter</taxon>
    </lineage>
</organism>
<feature type="transmembrane region" description="Helical" evidence="1">
    <location>
        <begin position="195"/>
        <end position="212"/>
    </location>
</feature>
<evidence type="ECO:0000313" key="4">
    <source>
        <dbReference type="Proteomes" id="UP000295334"/>
    </source>
</evidence>
<feature type="transmembrane region" description="Helical" evidence="1">
    <location>
        <begin position="125"/>
        <end position="147"/>
    </location>
</feature>